<sequence>MLNWFFESTEMDPVTKALVKEFSKNNNLDDLPSDKQFEHFCAYSVFATRFPEQIETDDMVAGDGGDLNIDAFAVKVNGRLVEDADVVDDILAVSGSIDVEFLIVQAKTSSNFDGAEIMALGDNMLHQVFAESQSVTVNDDVKRFIEIKDRIYANAAKLKENPTLRLFYICTGNWKGDAYITGIINRKREELADTNQFSNVTFDPLGARELQALFRQTKTSVSKTIRIDNLVTLPAIAGVEASYLGILPASEYMKLLVDDDGELVRSVFVDNVRDFQGDNPVNTDIANTIKAGALDQFVIRNNGITIVAKGLRPTSREYKLDDYQIVNGCQTSHVLYDNRDAITDDLHVPIKLIHTEDDDVAQAIIKSTNKQTQVDDSDLLAYTPFQHGLEDYFTSQEGDLKLYYERRGKQYARAEGIEKGRIVTKSAQLKAYSSMFCDLPNQAGRYQGTLLKTVASRVFKDEHSPEPYFLAALAGYRFEIAIRRLPVEERVVRAFKFYLLTAFRYRYEISSFPGAGNKKAAAYCKSLLPHLSDGEKAKAAFDECVSILKDALSNLDLELERDNAKSAPLVAEVKLLSEKRK</sequence>
<dbReference type="Proteomes" id="UP000052022">
    <property type="component" value="Unassembled WGS sequence"/>
</dbReference>
<keyword evidence="3" id="KW-1185">Reference proteome</keyword>
<gene>
    <name evidence="2" type="ORF">TRM7557_00197</name>
</gene>
<dbReference type="STRING" id="928856.SAMN04488049_1329"/>
<feature type="domain" description="Abortive phage infection protein C-terminal" evidence="1">
    <location>
        <begin position="269"/>
        <end position="478"/>
    </location>
</feature>
<dbReference type="AlphaFoldDB" id="A0A0N7LYJ5"/>
<name>A0A0N7LYJ5_9RHOB</name>
<evidence type="ECO:0000313" key="3">
    <source>
        <dbReference type="Proteomes" id="UP000052022"/>
    </source>
</evidence>
<proteinExistence type="predicted"/>
<evidence type="ECO:0000259" key="1">
    <source>
        <dbReference type="Pfam" id="PF10592"/>
    </source>
</evidence>
<evidence type="ECO:0000313" key="2">
    <source>
        <dbReference type="EMBL" id="CUH75041.1"/>
    </source>
</evidence>
<dbReference type="Pfam" id="PF10592">
    <property type="entry name" value="AIPR"/>
    <property type="match status" value="1"/>
</dbReference>
<accession>A0A0N7LYJ5</accession>
<dbReference type="EMBL" id="CYSD01000003">
    <property type="protein sequence ID" value="CUH75041.1"/>
    <property type="molecule type" value="Genomic_DNA"/>
</dbReference>
<dbReference type="InterPro" id="IPR018891">
    <property type="entry name" value="AIPR_C"/>
</dbReference>
<protein>
    <submittedName>
        <fullName evidence="2">AIPR protein</fullName>
    </submittedName>
</protein>
<reference evidence="2 3" key="1">
    <citation type="submission" date="2015-09" db="EMBL/GenBank/DDBJ databases">
        <authorList>
            <consortium name="Swine Surveillance"/>
        </authorList>
    </citation>
    <scope>NUCLEOTIDE SEQUENCE [LARGE SCALE GENOMIC DNA]</scope>
    <source>
        <strain evidence="2 3">CECT 7557</strain>
    </source>
</reference>
<organism evidence="2 3">
    <name type="scientific">Tritonibacter multivorans</name>
    <dbReference type="NCBI Taxonomy" id="928856"/>
    <lineage>
        <taxon>Bacteria</taxon>
        <taxon>Pseudomonadati</taxon>
        <taxon>Pseudomonadota</taxon>
        <taxon>Alphaproteobacteria</taxon>
        <taxon>Rhodobacterales</taxon>
        <taxon>Paracoccaceae</taxon>
        <taxon>Tritonibacter</taxon>
    </lineage>
</organism>